<evidence type="ECO:0000313" key="4">
    <source>
        <dbReference type="Proteomes" id="UP001597343"/>
    </source>
</evidence>
<dbReference type="PANTHER" id="PTHR35848">
    <property type="entry name" value="OXALATE-BINDING PROTEIN"/>
    <property type="match status" value="1"/>
</dbReference>
<comment type="caution">
    <text evidence="3">The sequence shown here is derived from an EMBL/GenBank/DDBJ whole genome shotgun (WGS) entry which is preliminary data.</text>
</comment>
<protein>
    <submittedName>
        <fullName evidence="3">Cupin domain-containing protein</fullName>
    </submittedName>
</protein>
<accession>A0ABW4ZU47</accession>
<dbReference type="EMBL" id="JBHUIO010000005">
    <property type="protein sequence ID" value="MFD2169532.1"/>
    <property type="molecule type" value="Genomic_DNA"/>
</dbReference>
<dbReference type="PANTHER" id="PTHR35848:SF6">
    <property type="entry name" value="CUPIN TYPE-2 DOMAIN-CONTAINING PROTEIN"/>
    <property type="match status" value="1"/>
</dbReference>
<keyword evidence="4" id="KW-1185">Reference proteome</keyword>
<organism evidence="3 4">
    <name type="scientific">Tumebacillus lipolyticus</name>
    <dbReference type="NCBI Taxonomy" id="1280370"/>
    <lineage>
        <taxon>Bacteria</taxon>
        <taxon>Bacillati</taxon>
        <taxon>Bacillota</taxon>
        <taxon>Bacilli</taxon>
        <taxon>Bacillales</taxon>
        <taxon>Alicyclobacillaceae</taxon>
        <taxon>Tumebacillus</taxon>
    </lineage>
</organism>
<dbReference type="Gene3D" id="2.60.120.10">
    <property type="entry name" value="Jelly Rolls"/>
    <property type="match status" value="1"/>
</dbReference>
<reference evidence="4" key="1">
    <citation type="journal article" date="2019" name="Int. J. Syst. Evol. Microbiol.">
        <title>The Global Catalogue of Microorganisms (GCM) 10K type strain sequencing project: providing services to taxonomists for standard genome sequencing and annotation.</title>
        <authorList>
            <consortium name="The Broad Institute Genomics Platform"/>
            <consortium name="The Broad Institute Genome Sequencing Center for Infectious Disease"/>
            <person name="Wu L."/>
            <person name="Ma J."/>
        </authorList>
    </citation>
    <scope>NUCLEOTIDE SEQUENCE [LARGE SCALE GENOMIC DNA]</scope>
    <source>
        <strain evidence="4">CGMCC 1.13574</strain>
    </source>
</reference>
<dbReference type="Proteomes" id="UP001597343">
    <property type="component" value="Unassembled WGS sequence"/>
</dbReference>
<dbReference type="InterPro" id="IPR051610">
    <property type="entry name" value="GPI/OXD"/>
</dbReference>
<dbReference type="InterPro" id="IPR014710">
    <property type="entry name" value="RmlC-like_jellyroll"/>
</dbReference>
<evidence type="ECO:0000313" key="3">
    <source>
        <dbReference type="EMBL" id="MFD2169532.1"/>
    </source>
</evidence>
<proteinExistence type="predicted"/>
<evidence type="ECO:0000256" key="1">
    <source>
        <dbReference type="ARBA" id="ARBA00022723"/>
    </source>
</evidence>
<keyword evidence="1" id="KW-0479">Metal-binding</keyword>
<name>A0ABW4ZU47_9BACL</name>
<dbReference type="Pfam" id="PF07883">
    <property type="entry name" value="Cupin_2"/>
    <property type="match status" value="1"/>
</dbReference>
<dbReference type="InterPro" id="IPR013096">
    <property type="entry name" value="Cupin_2"/>
</dbReference>
<feature type="domain" description="Cupin type-2" evidence="2">
    <location>
        <begin position="37"/>
        <end position="104"/>
    </location>
</feature>
<dbReference type="RefSeq" id="WP_386044760.1">
    <property type="nucleotide sequence ID" value="NZ_JBHUIO010000005.1"/>
</dbReference>
<dbReference type="InterPro" id="IPR011051">
    <property type="entry name" value="RmlC_Cupin_sf"/>
</dbReference>
<evidence type="ECO:0000259" key="2">
    <source>
        <dbReference type="Pfam" id="PF07883"/>
    </source>
</evidence>
<sequence>MNRAETVFQNPAFDDEGVGKVNNFTGADLTTNTYYFRPGQALDFQLRPVGDQVYVVLSGEGQCILDNGQQETISITTGSVVYVPSGVNVKMINTGSGELICTEVCHPSHKQ</sequence>
<dbReference type="SUPFAM" id="SSF51182">
    <property type="entry name" value="RmlC-like cupins"/>
    <property type="match status" value="1"/>
</dbReference>
<gene>
    <name evidence="3" type="ORF">ACFSOY_05950</name>
</gene>